<dbReference type="Gene3D" id="1.25.40.10">
    <property type="entry name" value="Tetratricopeptide repeat domain"/>
    <property type="match status" value="2"/>
</dbReference>
<dbReference type="EMBL" id="MFNE01000006">
    <property type="protein sequence ID" value="OGG97030.1"/>
    <property type="molecule type" value="Genomic_DNA"/>
</dbReference>
<gene>
    <name evidence="2" type="ORF">A2527_02940</name>
</gene>
<dbReference type="PROSITE" id="PS50005">
    <property type="entry name" value="TPR"/>
    <property type="match status" value="1"/>
</dbReference>
<organism evidence="2 3">
    <name type="scientific">Candidatus Lambdaproteobacteria bacterium RIFOXYD2_FULL_50_16</name>
    <dbReference type="NCBI Taxonomy" id="1817772"/>
    <lineage>
        <taxon>Bacteria</taxon>
        <taxon>Pseudomonadati</taxon>
        <taxon>Pseudomonadota</taxon>
        <taxon>Candidatus Lambdaproteobacteria</taxon>
    </lineage>
</organism>
<accession>A0A1F6GFY9</accession>
<dbReference type="PROSITE" id="PS50293">
    <property type="entry name" value="TPR_REGION"/>
    <property type="match status" value="1"/>
</dbReference>
<sequence>MEKLKESMFDDLFKSSEEKAQAEAEEHFAKGMKDLEGKFFNGAMIEFKKALDLAHDLIYPKLLAELDSANSGNQLEAALSIGLNLLKDNNQDFELANKLGNYARELGNYAQAEGLYKMALRVNSHFEKAFYNLAACAARVDTYDDAVKSAISQFDKVEDFVLPDYMGEDPNPGVAIMTRLVEQSEVNFQKSLEERRLTIAKAEKDGNLVEASQLRAELKQLGDKAGKITPIEVIAEFDKLVASEPEKAKQHLYNKGLYALSVHLSKPALEAFEQLSVAEFDLIELLKAIALDFAGQRDEAINLVTKNLGENEFSRYNNVNLGLLFKRAGKRFLSAKYLIKTANLLEKSGGIYSMRELVRIAYQSLDEQNFKKAANYLEIAVTEMPDIKMWTKLGETYAALKKYDEAASAFRKALEMDPNDPEANQKIKEVHNYYADKAKGLEAERKLKPAAEYYTKALTILKVPDTMKRAASVFKSLNNLDEADKLIFELHAIEQAERDQQMEVERQAKIKSAKQAMAQRNFRKAVELFEEVFRMKVDKNIFLQLAALYKGMKKFAELEELTQRWAKMVEREEKMRLYDREQARALSE</sequence>
<dbReference type="Proteomes" id="UP000178449">
    <property type="component" value="Unassembled WGS sequence"/>
</dbReference>
<proteinExistence type="predicted"/>
<dbReference type="SMART" id="SM00028">
    <property type="entry name" value="TPR"/>
    <property type="match status" value="4"/>
</dbReference>
<name>A0A1F6GFY9_9PROT</name>
<dbReference type="InterPro" id="IPR011990">
    <property type="entry name" value="TPR-like_helical_dom_sf"/>
</dbReference>
<protein>
    <submittedName>
        <fullName evidence="2">Uncharacterized protein</fullName>
    </submittedName>
</protein>
<dbReference type="PANTHER" id="PTHR12558:SF13">
    <property type="entry name" value="CELL DIVISION CYCLE PROTEIN 27 HOMOLOG"/>
    <property type="match status" value="1"/>
</dbReference>
<evidence type="ECO:0000256" key="1">
    <source>
        <dbReference type="PROSITE-ProRule" id="PRU00339"/>
    </source>
</evidence>
<dbReference type="SUPFAM" id="SSF48452">
    <property type="entry name" value="TPR-like"/>
    <property type="match status" value="2"/>
</dbReference>
<dbReference type="Pfam" id="PF13432">
    <property type="entry name" value="TPR_16"/>
    <property type="match status" value="1"/>
</dbReference>
<feature type="repeat" description="TPR" evidence="1">
    <location>
        <begin position="387"/>
        <end position="420"/>
    </location>
</feature>
<keyword evidence="1" id="KW-0802">TPR repeat</keyword>
<dbReference type="Pfam" id="PF00515">
    <property type="entry name" value="TPR_1"/>
    <property type="match status" value="1"/>
</dbReference>
<dbReference type="InterPro" id="IPR019734">
    <property type="entry name" value="TPR_rpt"/>
</dbReference>
<dbReference type="PANTHER" id="PTHR12558">
    <property type="entry name" value="CELL DIVISION CYCLE 16,23,27"/>
    <property type="match status" value="1"/>
</dbReference>
<evidence type="ECO:0000313" key="3">
    <source>
        <dbReference type="Proteomes" id="UP000178449"/>
    </source>
</evidence>
<comment type="caution">
    <text evidence="2">The sequence shown here is derived from an EMBL/GenBank/DDBJ whole genome shotgun (WGS) entry which is preliminary data.</text>
</comment>
<reference evidence="2 3" key="1">
    <citation type="journal article" date="2016" name="Nat. Commun.">
        <title>Thousands of microbial genomes shed light on interconnected biogeochemical processes in an aquifer system.</title>
        <authorList>
            <person name="Anantharaman K."/>
            <person name="Brown C.T."/>
            <person name="Hug L.A."/>
            <person name="Sharon I."/>
            <person name="Castelle C.J."/>
            <person name="Probst A.J."/>
            <person name="Thomas B.C."/>
            <person name="Singh A."/>
            <person name="Wilkins M.J."/>
            <person name="Karaoz U."/>
            <person name="Brodie E.L."/>
            <person name="Williams K.H."/>
            <person name="Hubbard S.S."/>
            <person name="Banfield J.F."/>
        </authorList>
    </citation>
    <scope>NUCLEOTIDE SEQUENCE [LARGE SCALE GENOMIC DNA]</scope>
</reference>
<dbReference type="AlphaFoldDB" id="A0A1F6GFY9"/>
<dbReference type="SUPFAM" id="SSF81901">
    <property type="entry name" value="HCP-like"/>
    <property type="match status" value="1"/>
</dbReference>
<evidence type="ECO:0000313" key="2">
    <source>
        <dbReference type="EMBL" id="OGG97030.1"/>
    </source>
</evidence>
<dbReference type="STRING" id="1817772.A2527_02940"/>